<feature type="region of interest" description="Disordered" evidence="1">
    <location>
        <begin position="669"/>
        <end position="744"/>
    </location>
</feature>
<feature type="compositionally biased region" description="Low complexity" evidence="1">
    <location>
        <begin position="678"/>
        <end position="691"/>
    </location>
</feature>
<proteinExistence type="predicted"/>
<name>A0ABQ6M7C8_9STRA</name>
<reference evidence="2 3" key="1">
    <citation type="journal article" date="2023" name="Commun. Biol.">
        <title>Genome analysis of Parmales, the sister group of diatoms, reveals the evolutionary specialization of diatoms from phago-mixotrophs to photoautotrophs.</title>
        <authorList>
            <person name="Ban H."/>
            <person name="Sato S."/>
            <person name="Yoshikawa S."/>
            <person name="Yamada K."/>
            <person name="Nakamura Y."/>
            <person name="Ichinomiya M."/>
            <person name="Sato N."/>
            <person name="Blanc-Mathieu R."/>
            <person name="Endo H."/>
            <person name="Kuwata A."/>
            <person name="Ogata H."/>
        </authorList>
    </citation>
    <scope>NUCLEOTIDE SEQUENCE [LARGE SCALE GENOMIC DNA]</scope>
</reference>
<keyword evidence="3" id="KW-1185">Reference proteome</keyword>
<sequence>VLARENDEDLSVRLAFVLIGYSQWRIYAFLRQTRKVETFRDIEENGIDADRLGRFDDGLEEGKGRGWCLGDFETAGDRDGFGWGSGGEGAKEDFPDKLLGLLRRSFDLVQKESVLSYSLFMEMVVEEELMDEVRVLRGESLADGVTALSDALPPFELLEGVDRDLADYKKLFEEYQEAEGISSFEEARGDLSSSFEEAKDGFSDSPSSERATDSEESKGGEPFRREAERHRRRQNEKEEEDFHKAQLKGHGYGDQGVEMEEMGEMTSDLERFQAQHHWEEMSKKLVVKLWRSSVPGSFLAGEAWHLAEMTSEICQQVACPSYIELLINVMEGMEKKNDPLALINHAVHKNAVRVLSCAEPERRLQMMKLAEILFSDPRPQDPNIGYTHLAVYLTVQELARQEQTAEVKVYGMTFLTEWKSRGGEVAEEDSVEEQKTKKWDEKVAEMREIDGYVAQCIEEEARRVNGMALRKEIGAKVYSKITSRAEIHKIFKDRDLPLPSPADEKDEEASPQECWVALQRDDAERHARLVEAQNAADAAAAALLAELDAEEDAKSKKKKSKKKKKKKADPIAEVVGDGLTEFQRWEQSEAAKQLEARKRQRNLAEAAQVMAAAEARRVAREAIEATREEPVQETMEEIRAQITALDLAAPETREETMEEIEAQIAALGSPAPLPPLAPDEALAPWPSMLAPDDPPPADMMAPDEVASEPPTWAPELDLPPAAPTWHPDASPPATPPSSTPSSAKLAEQIEELNLKADREKRLAEVAEVERKSESERELAEFKKLLAERERREQERVREQNMKTEELQRQMIELLKRQQEAGAEREAAVLQAQQAHAQLQAATLHVEQADAKILALNEQQVALLEQQQQAALLLKR</sequence>
<dbReference type="Proteomes" id="UP001165060">
    <property type="component" value="Unassembled WGS sequence"/>
</dbReference>
<gene>
    <name evidence="2" type="ORF">TeGR_g12529</name>
</gene>
<feature type="compositionally biased region" description="Basic and acidic residues" evidence="1">
    <location>
        <begin position="210"/>
        <end position="229"/>
    </location>
</feature>
<organism evidence="2 3">
    <name type="scientific">Tetraparma gracilis</name>
    <dbReference type="NCBI Taxonomy" id="2962635"/>
    <lineage>
        <taxon>Eukaryota</taxon>
        <taxon>Sar</taxon>
        <taxon>Stramenopiles</taxon>
        <taxon>Ochrophyta</taxon>
        <taxon>Bolidophyceae</taxon>
        <taxon>Parmales</taxon>
        <taxon>Triparmaceae</taxon>
        <taxon>Tetraparma</taxon>
    </lineage>
</organism>
<protein>
    <submittedName>
        <fullName evidence="2">Uncharacterized protein</fullName>
    </submittedName>
</protein>
<evidence type="ECO:0000313" key="3">
    <source>
        <dbReference type="Proteomes" id="UP001165060"/>
    </source>
</evidence>
<comment type="caution">
    <text evidence="2">The sequence shown here is derived from an EMBL/GenBank/DDBJ whole genome shotgun (WGS) entry which is preliminary data.</text>
</comment>
<evidence type="ECO:0000256" key="1">
    <source>
        <dbReference type="SAM" id="MobiDB-lite"/>
    </source>
</evidence>
<feature type="region of interest" description="Disordered" evidence="1">
    <location>
        <begin position="549"/>
        <end position="570"/>
    </location>
</feature>
<feature type="compositionally biased region" description="Pro residues" evidence="1">
    <location>
        <begin position="729"/>
        <end position="738"/>
    </location>
</feature>
<feature type="non-terminal residue" evidence="2">
    <location>
        <position position="1"/>
    </location>
</feature>
<evidence type="ECO:0000313" key="2">
    <source>
        <dbReference type="EMBL" id="GMI21004.1"/>
    </source>
</evidence>
<accession>A0ABQ6M7C8</accession>
<feature type="region of interest" description="Disordered" evidence="1">
    <location>
        <begin position="195"/>
        <end position="254"/>
    </location>
</feature>
<feature type="compositionally biased region" description="Basic residues" evidence="1">
    <location>
        <begin position="555"/>
        <end position="567"/>
    </location>
</feature>
<dbReference type="EMBL" id="BRYB01003808">
    <property type="protein sequence ID" value="GMI21004.1"/>
    <property type="molecule type" value="Genomic_DNA"/>
</dbReference>